<evidence type="ECO:0000256" key="1">
    <source>
        <dbReference type="ARBA" id="ARBA00001947"/>
    </source>
</evidence>
<accession>A0A0A8WYI8</accession>
<dbReference type="RefSeq" id="WP_041963972.1">
    <property type="nucleotide sequence ID" value="NZ_BASE01000004.1"/>
</dbReference>
<sequence length="251" mass="29124">MLLKNKLMIVIVLLLCFLPNHAALAEEINESKTVIFYVSHQDDELLTMGSSIVHYVQRGYDVHLVLLTDGASSKAINTVNKRLNEEAFSPLTVNDFSRARFREFVESAKALGIKRRNMHFEYMRDGATNAGEIEKVIRRFKAEFPAAEHTAFSYHDDHIDHRNSGLALLNLYNLGMLSETKFYIQNVERHLWPGEYEDYHSSYDTFIERAILAYSLWDPAYKRYAIGNTSVSYDFKKLLEDPRGKYHYPNQ</sequence>
<dbReference type="OrthoDB" id="1754135at2"/>
<dbReference type="PANTHER" id="PTHR12993">
    <property type="entry name" value="N-ACETYLGLUCOSAMINYL-PHOSPHATIDYLINOSITOL DE-N-ACETYLASE-RELATED"/>
    <property type="match status" value="1"/>
</dbReference>
<reference evidence="3 4" key="1">
    <citation type="submission" date="2013-06" db="EMBL/GenBank/DDBJ databases">
        <title>Whole genome shotgun sequence of Bacillus selenatarsenatis SF-1.</title>
        <authorList>
            <person name="Kuroda M."/>
            <person name="Sei K."/>
            <person name="Yamashita M."/>
            <person name="Ike M."/>
        </authorList>
    </citation>
    <scope>NUCLEOTIDE SEQUENCE [LARGE SCALE GENOMIC DNA]</scope>
    <source>
        <strain evidence="3 4">SF-1</strain>
    </source>
</reference>
<dbReference type="GO" id="GO:0016811">
    <property type="term" value="F:hydrolase activity, acting on carbon-nitrogen (but not peptide) bonds, in linear amides"/>
    <property type="evidence" value="ECO:0007669"/>
    <property type="project" value="TreeGrafter"/>
</dbReference>
<keyword evidence="2" id="KW-0732">Signal</keyword>
<dbReference type="AlphaFoldDB" id="A0A0A8WYI8"/>
<dbReference type="Gene3D" id="3.40.50.10320">
    <property type="entry name" value="LmbE-like"/>
    <property type="match status" value="1"/>
</dbReference>
<protein>
    <recommendedName>
        <fullName evidence="5">LmbE family protein</fullName>
    </recommendedName>
</protein>
<evidence type="ECO:0000313" key="3">
    <source>
        <dbReference type="EMBL" id="GAM12019.1"/>
    </source>
</evidence>
<evidence type="ECO:0000256" key="2">
    <source>
        <dbReference type="SAM" id="SignalP"/>
    </source>
</evidence>
<dbReference type="Proteomes" id="UP000031014">
    <property type="component" value="Unassembled WGS sequence"/>
</dbReference>
<evidence type="ECO:0008006" key="5">
    <source>
        <dbReference type="Google" id="ProtNLM"/>
    </source>
</evidence>
<dbReference type="EMBL" id="BASE01000004">
    <property type="protein sequence ID" value="GAM12019.1"/>
    <property type="molecule type" value="Genomic_DNA"/>
</dbReference>
<comment type="cofactor">
    <cofactor evidence="1">
        <name>Zn(2+)</name>
        <dbReference type="ChEBI" id="CHEBI:29105"/>
    </cofactor>
</comment>
<evidence type="ECO:0000313" key="4">
    <source>
        <dbReference type="Proteomes" id="UP000031014"/>
    </source>
</evidence>
<proteinExistence type="predicted"/>
<keyword evidence="4" id="KW-1185">Reference proteome</keyword>
<dbReference type="SUPFAM" id="SSF102588">
    <property type="entry name" value="LmbE-like"/>
    <property type="match status" value="1"/>
</dbReference>
<feature type="signal peptide" evidence="2">
    <location>
        <begin position="1"/>
        <end position="22"/>
    </location>
</feature>
<dbReference type="STRING" id="1321606.SAMD00020551_0138"/>
<gene>
    <name evidence="3" type="ORF">SAMD00020551_0138</name>
</gene>
<comment type="caution">
    <text evidence="3">The sequence shown here is derived from an EMBL/GenBank/DDBJ whole genome shotgun (WGS) entry which is preliminary data.</text>
</comment>
<dbReference type="Pfam" id="PF02585">
    <property type="entry name" value="PIG-L"/>
    <property type="match status" value="1"/>
</dbReference>
<dbReference type="PANTHER" id="PTHR12993:SF11">
    <property type="entry name" value="N-ACETYLGLUCOSAMINYL-PHOSPHATIDYLINOSITOL DE-N-ACETYLASE"/>
    <property type="match status" value="1"/>
</dbReference>
<feature type="chain" id="PRO_5038465841" description="LmbE family protein" evidence="2">
    <location>
        <begin position="23"/>
        <end position="251"/>
    </location>
</feature>
<dbReference type="InterPro" id="IPR024078">
    <property type="entry name" value="LmbE-like_dom_sf"/>
</dbReference>
<organism evidence="3 4">
    <name type="scientific">Mesobacillus selenatarsenatis (strain DSM 18680 / JCM 14380 / FERM P-15431 / SF-1)</name>
    <dbReference type="NCBI Taxonomy" id="1321606"/>
    <lineage>
        <taxon>Bacteria</taxon>
        <taxon>Bacillati</taxon>
        <taxon>Bacillota</taxon>
        <taxon>Bacilli</taxon>
        <taxon>Bacillales</taxon>
        <taxon>Bacillaceae</taxon>
        <taxon>Mesobacillus</taxon>
    </lineage>
</organism>
<name>A0A0A8WYI8_MESS1</name>
<dbReference type="InterPro" id="IPR003737">
    <property type="entry name" value="GlcNAc_PI_deacetylase-related"/>
</dbReference>